<comment type="similarity">
    <text evidence="7">Belongs to the binding-protein-dependent transport system permease family.</text>
</comment>
<dbReference type="InterPro" id="IPR051393">
    <property type="entry name" value="ABC_transporter_permease"/>
</dbReference>
<evidence type="ECO:0000256" key="7">
    <source>
        <dbReference type="RuleBase" id="RU363032"/>
    </source>
</evidence>
<dbReference type="OrthoDB" id="4319190at2"/>
<dbReference type="AlphaFoldDB" id="A0A4V2XX08"/>
<evidence type="ECO:0000256" key="3">
    <source>
        <dbReference type="ARBA" id="ARBA00022475"/>
    </source>
</evidence>
<dbReference type="RefSeq" id="WP_131982803.1">
    <property type="nucleotide sequence ID" value="NZ_SMKL01000023.1"/>
</dbReference>
<dbReference type="GO" id="GO:0005886">
    <property type="term" value="C:plasma membrane"/>
    <property type="evidence" value="ECO:0007669"/>
    <property type="project" value="UniProtKB-SubCell"/>
</dbReference>
<accession>A0A4V2XX08</accession>
<keyword evidence="5 7" id="KW-1133">Transmembrane helix</keyword>
<dbReference type="EMBL" id="SMKL01000023">
    <property type="protein sequence ID" value="TDC51385.1"/>
    <property type="molecule type" value="Genomic_DNA"/>
</dbReference>
<keyword evidence="10" id="KW-1185">Reference proteome</keyword>
<gene>
    <name evidence="9" type="ORF">E1212_12390</name>
</gene>
<evidence type="ECO:0000256" key="5">
    <source>
        <dbReference type="ARBA" id="ARBA00022989"/>
    </source>
</evidence>
<protein>
    <submittedName>
        <fullName evidence="9">Sugar ABC transporter permease</fullName>
    </submittedName>
</protein>
<feature type="transmembrane region" description="Helical" evidence="7">
    <location>
        <begin position="96"/>
        <end position="117"/>
    </location>
</feature>
<evidence type="ECO:0000256" key="4">
    <source>
        <dbReference type="ARBA" id="ARBA00022692"/>
    </source>
</evidence>
<dbReference type="Gene3D" id="1.10.3720.10">
    <property type="entry name" value="MetI-like"/>
    <property type="match status" value="1"/>
</dbReference>
<dbReference type="GO" id="GO:0055085">
    <property type="term" value="P:transmembrane transport"/>
    <property type="evidence" value="ECO:0007669"/>
    <property type="project" value="InterPro"/>
</dbReference>
<evidence type="ECO:0000256" key="1">
    <source>
        <dbReference type="ARBA" id="ARBA00004651"/>
    </source>
</evidence>
<name>A0A4V2XX08_9ACTN</name>
<dbReference type="PANTHER" id="PTHR30193:SF37">
    <property type="entry name" value="INNER MEMBRANE ABC TRANSPORTER PERMEASE PROTEIN YCJO"/>
    <property type="match status" value="1"/>
</dbReference>
<evidence type="ECO:0000256" key="6">
    <source>
        <dbReference type="ARBA" id="ARBA00023136"/>
    </source>
</evidence>
<proteinExistence type="inferred from homology"/>
<dbReference type="PANTHER" id="PTHR30193">
    <property type="entry name" value="ABC TRANSPORTER PERMEASE PROTEIN"/>
    <property type="match status" value="1"/>
</dbReference>
<dbReference type="InterPro" id="IPR000515">
    <property type="entry name" value="MetI-like"/>
</dbReference>
<feature type="transmembrane region" description="Helical" evidence="7">
    <location>
        <begin position="285"/>
        <end position="305"/>
    </location>
</feature>
<feature type="transmembrane region" description="Helical" evidence="7">
    <location>
        <begin position="179"/>
        <end position="202"/>
    </location>
</feature>
<feature type="transmembrane region" description="Helical" evidence="7">
    <location>
        <begin position="129"/>
        <end position="149"/>
    </location>
</feature>
<evidence type="ECO:0000259" key="8">
    <source>
        <dbReference type="PROSITE" id="PS50928"/>
    </source>
</evidence>
<comment type="subcellular location">
    <subcellularLocation>
        <location evidence="1 7">Cell membrane</location>
        <topology evidence="1 7">Multi-pass membrane protein</topology>
    </subcellularLocation>
</comment>
<dbReference type="InterPro" id="IPR035906">
    <property type="entry name" value="MetI-like_sf"/>
</dbReference>
<feature type="domain" description="ABC transmembrane type-1" evidence="8">
    <location>
        <begin position="92"/>
        <end position="306"/>
    </location>
</feature>
<reference evidence="9 10" key="1">
    <citation type="submission" date="2019-02" db="EMBL/GenBank/DDBJ databases">
        <title>Draft genome sequences of novel Actinobacteria.</title>
        <authorList>
            <person name="Sahin N."/>
            <person name="Ay H."/>
            <person name="Saygin H."/>
        </authorList>
    </citation>
    <scope>NUCLEOTIDE SEQUENCE [LARGE SCALE GENOMIC DNA]</scope>
    <source>
        <strain evidence="9 10">KC603</strain>
    </source>
</reference>
<dbReference type="Pfam" id="PF00528">
    <property type="entry name" value="BPD_transp_1"/>
    <property type="match status" value="1"/>
</dbReference>
<feature type="transmembrane region" description="Helical" evidence="7">
    <location>
        <begin position="233"/>
        <end position="258"/>
    </location>
</feature>
<dbReference type="Proteomes" id="UP000295621">
    <property type="component" value="Unassembled WGS sequence"/>
</dbReference>
<dbReference type="PROSITE" id="PS50928">
    <property type="entry name" value="ABC_TM1"/>
    <property type="match status" value="1"/>
</dbReference>
<keyword evidence="4 7" id="KW-0812">Transmembrane</keyword>
<sequence>MSRAVAPEKAEAEAGTRRSRNTGLLRRVWRERSAYLFIAPGVIIFSVFTLAALMFAFYLTFHRWSIIEPDKPYVGTQNYQDMIHDERFVRSVLNTIYFTGASVPLTMIIGLGLALLLNQQIRGRAIFRTAYYLPVVTPFVVSALLWKWLYNGEFGLFNYYLLRTRIIDEPLLWLSSQNLAMPAVVLMTVWSGVGFSMVVYLAGLQAIPAQLYESAKLDGAGMWRRIRYVTIPLLRPTTLFLLVIGIIGSLQVFTQIFVMTSGGPVDRTTTMVYYMYLWAFKYYDMGYASTLAFALFAMLLVFTALQLRLFRDGGTQ</sequence>
<keyword evidence="2 7" id="KW-0813">Transport</keyword>
<feature type="transmembrane region" description="Helical" evidence="7">
    <location>
        <begin position="34"/>
        <end position="59"/>
    </location>
</feature>
<organism evidence="9 10">
    <name type="scientific">Jiangella ureilytica</name>
    <dbReference type="NCBI Taxonomy" id="2530374"/>
    <lineage>
        <taxon>Bacteria</taxon>
        <taxon>Bacillati</taxon>
        <taxon>Actinomycetota</taxon>
        <taxon>Actinomycetes</taxon>
        <taxon>Jiangellales</taxon>
        <taxon>Jiangellaceae</taxon>
        <taxon>Jiangella</taxon>
    </lineage>
</organism>
<keyword evidence="6 7" id="KW-0472">Membrane</keyword>
<dbReference type="CDD" id="cd06261">
    <property type="entry name" value="TM_PBP2"/>
    <property type="match status" value="1"/>
</dbReference>
<evidence type="ECO:0000313" key="10">
    <source>
        <dbReference type="Proteomes" id="UP000295621"/>
    </source>
</evidence>
<evidence type="ECO:0000313" key="9">
    <source>
        <dbReference type="EMBL" id="TDC51385.1"/>
    </source>
</evidence>
<keyword evidence="3" id="KW-1003">Cell membrane</keyword>
<comment type="caution">
    <text evidence="9">The sequence shown here is derived from an EMBL/GenBank/DDBJ whole genome shotgun (WGS) entry which is preliminary data.</text>
</comment>
<evidence type="ECO:0000256" key="2">
    <source>
        <dbReference type="ARBA" id="ARBA00022448"/>
    </source>
</evidence>
<dbReference type="SUPFAM" id="SSF161098">
    <property type="entry name" value="MetI-like"/>
    <property type="match status" value="1"/>
</dbReference>